<dbReference type="KEGG" id="rei:IE4771_PB00237"/>
<reference evidence="2 3" key="1">
    <citation type="submission" date="2013-12" db="EMBL/GenBank/DDBJ databases">
        <title>Complete genome sequence of Rhizobium etli bv. mimosae IE4771.</title>
        <authorList>
            <person name="Bustos P."/>
            <person name="Santamaria R.I."/>
            <person name="Lozano L."/>
            <person name="Ormeno-Orrillo E."/>
            <person name="Rogel M.A."/>
            <person name="Romero D."/>
            <person name="Cevallos M.A."/>
            <person name="Martinez-Romero E."/>
            <person name="Gonzalez V."/>
        </authorList>
    </citation>
    <scope>NUCLEOTIDE SEQUENCE [LARGE SCALE GENOMIC DNA]</scope>
    <source>
        <strain evidence="2 3">IE4771</strain>
        <plasmid evidence="3">Plasmid pRetIE4771b</plasmid>
    </source>
</reference>
<feature type="compositionally biased region" description="Polar residues" evidence="1">
    <location>
        <begin position="20"/>
        <end position="30"/>
    </location>
</feature>
<geneLocation type="plasmid" evidence="2 3">
    <name>pRetIE4771b</name>
</geneLocation>
<keyword evidence="2" id="KW-0614">Plasmid</keyword>
<evidence type="ECO:0000313" key="3">
    <source>
        <dbReference type="Proteomes" id="UP000027180"/>
    </source>
</evidence>
<gene>
    <name evidence="2" type="ORF">IE4771_PB00237</name>
</gene>
<evidence type="ECO:0000256" key="1">
    <source>
        <dbReference type="SAM" id="MobiDB-lite"/>
    </source>
</evidence>
<feature type="region of interest" description="Disordered" evidence="1">
    <location>
        <begin position="1"/>
        <end position="31"/>
    </location>
</feature>
<evidence type="ECO:0000313" key="2">
    <source>
        <dbReference type="EMBL" id="AIC29967.1"/>
    </source>
</evidence>
<name>A0A060I7X0_RHIET</name>
<dbReference type="HOGENOM" id="CLU_2685245_0_0_5"/>
<dbReference type="Proteomes" id="UP000027180">
    <property type="component" value="Plasmid pRetIE4771b"/>
</dbReference>
<proteinExistence type="predicted"/>
<organism evidence="2 3">
    <name type="scientific">Rhizobium etli bv. mimosae str. IE4771</name>
    <dbReference type="NCBI Taxonomy" id="1432050"/>
    <lineage>
        <taxon>Bacteria</taxon>
        <taxon>Pseudomonadati</taxon>
        <taxon>Pseudomonadota</taxon>
        <taxon>Alphaproteobacteria</taxon>
        <taxon>Hyphomicrobiales</taxon>
        <taxon>Rhizobiaceae</taxon>
        <taxon>Rhizobium/Agrobacterium group</taxon>
        <taxon>Rhizobium</taxon>
    </lineage>
</organism>
<dbReference type="EMBL" id="CP006988">
    <property type="protein sequence ID" value="AIC29967.1"/>
    <property type="molecule type" value="Genomic_DNA"/>
</dbReference>
<sequence>MTAWRGAASGSERNKADKLSPTSVTNASEYTSRHETCCSVRETRRNAIIVGFVGCQHSDVGLGAISTLMEAVED</sequence>
<protein>
    <submittedName>
        <fullName evidence="2">Uncharacterized protein</fullName>
    </submittedName>
</protein>
<accession>A0A060I7X0</accession>
<dbReference type="AlphaFoldDB" id="A0A060I7X0"/>